<dbReference type="SFLD" id="SFLDG01086">
    <property type="entry name" value="elongater_protein-like"/>
    <property type="match status" value="1"/>
</dbReference>
<comment type="caution">
    <text evidence="8">The sequence shown here is derived from an EMBL/GenBank/DDBJ whole genome shotgun (WGS) entry which is preliminary data.</text>
</comment>
<dbReference type="GO" id="GO:0005737">
    <property type="term" value="C:cytoplasm"/>
    <property type="evidence" value="ECO:0007669"/>
    <property type="project" value="TreeGrafter"/>
</dbReference>
<organism evidence="8 9">
    <name type="scientific">Candidatus Magnetoglobus multicellularis str. Araruama</name>
    <dbReference type="NCBI Taxonomy" id="890399"/>
    <lineage>
        <taxon>Bacteria</taxon>
        <taxon>Pseudomonadati</taxon>
        <taxon>Thermodesulfobacteriota</taxon>
        <taxon>Desulfobacteria</taxon>
        <taxon>Desulfobacterales</taxon>
        <taxon>Desulfobacteraceae</taxon>
        <taxon>Candidatus Magnetoglobus</taxon>
    </lineage>
</organism>
<keyword evidence="4" id="KW-0479">Metal-binding</keyword>
<dbReference type="Proteomes" id="UP000189670">
    <property type="component" value="Unassembled WGS sequence"/>
</dbReference>
<dbReference type="PROSITE" id="PS51918">
    <property type="entry name" value="RADICAL_SAM"/>
    <property type="match status" value="1"/>
</dbReference>
<dbReference type="InterPro" id="IPR032432">
    <property type="entry name" value="Radical_SAM_C"/>
</dbReference>
<accession>A0A1V1P981</accession>
<comment type="cofactor">
    <cofactor evidence="1">
        <name>[4Fe-4S] cluster</name>
        <dbReference type="ChEBI" id="CHEBI:49883"/>
    </cofactor>
</comment>
<dbReference type="GO" id="GO:0046872">
    <property type="term" value="F:metal ion binding"/>
    <property type="evidence" value="ECO:0007669"/>
    <property type="project" value="UniProtKB-KW"/>
</dbReference>
<dbReference type="InterPro" id="IPR058240">
    <property type="entry name" value="rSAM_sf"/>
</dbReference>
<dbReference type="Pfam" id="PF16199">
    <property type="entry name" value="Radical_SAM_C"/>
    <property type="match status" value="1"/>
</dbReference>
<evidence type="ECO:0000256" key="6">
    <source>
        <dbReference type="ARBA" id="ARBA00023014"/>
    </source>
</evidence>
<dbReference type="InterPro" id="IPR039661">
    <property type="entry name" value="ELP3"/>
</dbReference>
<dbReference type="SFLD" id="SFLDG01082">
    <property type="entry name" value="B12-binding_domain_containing"/>
    <property type="match status" value="1"/>
</dbReference>
<dbReference type="EMBL" id="ATBP01000267">
    <property type="protein sequence ID" value="ETR71452.1"/>
    <property type="molecule type" value="Genomic_DNA"/>
</dbReference>
<evidence type="ECO:0000313" key="9">
    <source>
        <dbReference type="Proteomes" id="UP000189670"/>
    </source>
</evidence>
<dbReference type="CDD" id="cd01335">
    <property type="entry name" value="Radical_SAM"/>
    <property type="match status" value="1"/>
</dbReference>
<evidence type="ECO:0000256" key="5">
    <source>
        <dbReference type="ARBA" id="ARBA00023004"/>
    </source>
</evidence>
<dbReference type="SMART" id="SM00729">
    <property type="entry name" value="Elp3"/>
    <property type="match status" value="1"/>
</dbReference>
<keyword evidence="2" id="KW-0004">4Fe-4S</keyword>
<dbReference type="AlphaFoldDB" id="A0A1V1P981"/>
<evidence type="ECO:0000313" key="8">
    <source>
        <dbReference type="EMBL" id="ETR71452.1"/>
    </source>
</evidence>
<dbReference type="Gene3D" id="3.80.30.20">
    <property type="entry name" value="tm_1862 like domain"/>
    <property type="match status" value="1"/>
</dbReference>
<keyword evidence="5" id="KW-0408">Iron</keyword>
<dbReference type="InterPro" id="IPR023404">
    <property type="entry name" value="rSAM_horseshoe"/>
</dbReference>
<gene>
    <name evidence="8" type="ORF">OMM_02482</name>
</gene>
<dbReference type="SUPFAM" id="SSF102114">
    <property type="entry name" value="Radical SAM enzymes"/>
    <property type="match status" value="1"/>
</dbReference>
<dbReference type="Pfam" id="PF04055">
    <property type="entry name" value="Radical_SAM"/>
    <property type="match status" value="1"/>
</dbReference>
<dbReference type="GO" id="GO:0002926">
    <property type="term" value="P:tRNA wobble base 5-methoxycarbonylmethyl-2-thiouridinylation"/>
    <property type="evidence" value="ECO:0007669"/>
    <property type="project" value="TreeGrafter"/>
</dbReference>
<dbReference type="SFLD" id="SFLDS00029">
    <property type="entry name" value="Radical_SAM"/>
    <property type="match status" value="1"/>
</dbReference>
<evidence type="ECO:0000259" key="7">
    <source>
        <dbReference type="PROSITE" id="PS51918"/>
    </source>
</evidence>
<proteinExistence type="predicted"/>
<evidence type="ECO:0000256" key="2">
    <source>
        <dbReference type="ARBA" id="ARBA00022485"/>
    </source>
</evidence>
<name>A0A1V1P981_9BACT</name>
<keyword evidence="6" id="KW-0411">Iron-sulfur</keyword>
<dbReference type="GO" id="GO:0003824">
    <property type="term" value="F:catalytic activity"/>
    <property type="evidence" value="ECO:0007669"/>
    <property type="project" value="InterPro"/>
</dbReference>
<dbReference type="InterPro" id="IPR007197">
    <property type="entry name" value="rSAM"/>
</dbReference>
<dbReference type="InterPro" id="IPR006638">
    <property type="entry name" value="Elp3/MiaA/NifB-like_rSAM"/>
</dbReference>
<protein>
    <submittedName>
        <fullName evidence="8">Radical SAM domain-containing protein</fullName>
    </submittedName>
</protein>
<evidence type="ECO:0000256" key="1">
    <source>
        <dbReference type="ARBA" id="ARBA00001966"/>
    </source>
</evidence>
<evidence type="ECO:0000256" key="4">
    <source>
        <dbReference type="ARBA" id="ARBA00022723"/>
    </source>
</evidence>
<reference evidence="9" key="1">
    <citation type="submission" date="2012-11" db="EMBL/GenBank/DDBJ databases">
        <authorList>
            <person name="Lucero-Rivera Y.E."/>
            <person name="Tovar-Ramirez D."/>
        </authorList>
    </citation>
    <scope>NUCLEOTIDE SEQUENCE [LARGE SCALE GENOMIC DNA]</scope>
    <source>
        <strain evidence="9">Araruama</strain>
    </source>
</reference>
<dbReference type="GO" id="GO:0051539">
    <property type="term" value="F:4 iron, 4 sulfur cluster binding"/>
    <property type="evidence" value="ECO:0007669"/>
    <property type="project" value="UniProtKB-KW"/>
</dbReference>
<evidence type="ECO:0000256" key="3">
    <source>
        <dbReference type="ARBA" id="ARBA00022691"/>
    </source>
</evidence>
<keyword evidence="3" id="KW-0949">S-adenosyl-L-methionine</keyword>
<sequence length="333" mass="37896">MKPFIIPIFLPQAGCPHRCVFCNQYAITNVSTQQIHPNHLSGIVDQFLKYNHHQNANVQISFYGGNFLGLPENQILQLLETAQTYIHSQKIQSIRFSTRPDTIKKNRLQLLKNYAIKTIELGVQSMNDQILALSRRGHSSDDTRLASMILKDYGYQVGHQLMPGLPGDTDKTFDNTIEEVIALKPDFVRLYPTLVLKGSLLAKWYLANRYTPLTLNRAVSLVKNCLKQFQNNQIPVIRMGIQPQDQLERYILAGPYHPAFGHLVYSEILLDSVTETIKQTCSNQIIIVVNPRQVSKLKGINQNNVMQLTHRFPQKNIRIVSDPGIPNLCVLEI</sequence>
<dbReference type="PANTHER" id="PTHR11135">
    <property type="entry name" value="HISTONE ACETYLTRANSFERASE-RELATED"/>
    <property type="match status" value="1"/>
</dbReference>
<feature type="domain" description="Radical SAM core" evidence="7">
    <location>
        <begin position="1"/>
        <end position="238"/>
    </location>
</feature>
<dbReference type="PANTHER" id="PTHR11135:SF0">
    <property type="entry name" value="ELONGATOR COMPLEX PROTEIN 3"/>
    <property type="match status" value="1"/>
</dbReference>